<keyword evidence="3" id="KW-1185">Reference proteome</keyword>
<evidence type="ECO:0008006" key="4">
    <source>
        <dbReference type="Google" id="ProtNLM"/>
    </source>
</evidence>
<organism evidence="2 3">
    <name type="scientific">Xylanimonas ulmi</name>
    <dbReference type="NCBI Taxonomy" id="228973"/>
    <lineage>
        <taxon>Bacteria</taxon>
        <taxon>Bacillati</taxon>
        <taxon>Actinomycetota</taxon>
        <taxon>Actinomycetes</taxon>
        <taxon>Micrococcales</taxon>
        <taxon>Promicromonosporaceae</taxon>
        <taxon>Xylanimonas</taxon>
    </lineage>
</organism>
<dbReference type="RefSeq" id="WP_130415156.1">
    <property type="nucleotide sequence ID" value="NZ_SGWX01000001.1"/>
</dbReference>
<comment type="caution">
    <text evidence="2">The sequence shown here is derived from an EMBL/GenBank/DDBJ whole genome shotgun (WGS) entry which is preliminary data.</text>
</comment>
<feature type="chain" id="PRO_5039411939" description="Ribosomally synthesized peptide with SipW-like signal peptide" evidence="1">
    <location>
        <begin position="22"/>
        <end position="281"/>
    </location>
</feature>
<gene>
    <name evidence="2" type="ORF">EV386_2342</name>
</gene>
<keyword evidence="1" id="KW-0732">Signal</keyword>
<dbReference type="Proteomes" id="UP000293852">
    <property type="component" value="Unassembled WGS sequence"/>
</dbReference>
<proteinExistence type="predicted"/>
<accession>A0A4Q7M2C5</accession>
<name>A0A4Q7M2C5_9MICO</name>
<evidence type="ECO:0000256" key="1">
    <source>
        <dbReference type="SAM" id="SignalP"/>
    </source>
</evidence>
<evidence type="ECO:0000313" key="3">
    <source>
        <dbReference type="Proteomes" id="UP000293852"/>
    </source>
</evidence>
<reference evidence="2 3" key="1">
    <citation type="submission" date="2019-02" db="EMBL/GenBank/DDBJ databases">
        <title>Sequencing the genomes of 1000 actinobacteria strains.</title>
        <authorList>
            <person name="Klenk H.-P."/>
        </authorList>
    </citation>
    <scope>NUCLEOTIDE SEQUENCE [LARGE SCALE GENOMIC DNA]</scope>
    <source>
        <strain evidence="2 3">DSM 16932</strain>
    </source>
</reference>
<dbReference type="OrthoDB" id="5047062at2"/>
<evidence type="ECO:0000313" key="2">
    <source>
        <dbReference type="EMBL" id="RZS62025.1"/>
    </source>
</evidence>
<feature type="signal peptide" evidence="1">
    <location>
        <begin position="1"/>
        <end position="21"/>
    </location>
</feature>
<sequence length="281" mass="28142">MKRSRVVCAALSAATVSALVAAGVAHGLWSASVVVEVPTTAAGEVAFGADAFAVSGQTTTTSRNWSQAGTPSSSGTPLQVVVPGTAIAEVVSSGAAAWRFGVAGFASGLAGLAFDVDTPAAKRDTVLDGSTVRVWRDVGTGCEDAPEQGQATLAGVVLQEPGAFTGALVEQQWCVSATWNHAPDSTHLNVSTASALAPDGSTVTATASWQTTVQDVPALPSLGWHTNVVSASAVASDGTVAQAIAEWRAEVVGNPSDEPDLTIAVTPHVTSAQASAEPPGE</sequence>
<dbReference type="AlphaFoldDB" id="A0A4Q7M2C5"/>
<protein>
    <recommendedName>
        <fullName evidence="4">Ribosomally synthesized peptide with SipW-like signal peptide</fullName>
    </recommendedName>
</protein>
<dbReference type="EMBL" id="SGWX01000001">
    <property type="protein sequence ID" value="RZS62025.1"/>
    <property type="molecule type" value="Genomic_DNA"/>
</dbReference>